<dbReference type="InterPro" id="IPR002500">
    <property type="entry name" value="PAPS_reduct_dom"/>
</dbReference>
<evidence type="ECO:0000313" key="3">
    <source>
        <dbReference type="Proteomes" id="UP000267250"/>
    </source>
</evidence>
<name>A0A3Q9HNP0_9FIRM</name>
<dbReference type="InterPro" id="IPR014729">
    <property type="entry name" value="Rossmann-like_a/b/a_fold"/>
</dbReference>
<dbReference type="InterPro" id="IPR017598">
    <property type="entry name" value="SulphurTrfase_DndC"/>
</dbReference>
<dbReference type="PANTHER" id="PTHR43196">
    <property type="entry name" value="SULFATE ADENYLYLTRANSFERASE SUBUNIT 2"/>
    <property type="match status" value="1"/>
</dbReference>
<dbReference type="EMBL" id="CP016379">
    <property type="protein sequence ID" value="AZR72165.1"/>
    <property type="molecule type" value="Genomic_DNA"/>
</dbReference>
<feature type="domain" description="Phosphoadenosine phosphosulphate reductase" evidence="1">
    <location>
        <begin position="27"/>
        <end position="211"/>
    </location>
</feature>
<dbReference type="OrthoDB" id="9774475at2"/>
<dbReference type="NCBIfam" id="TIGR03183">
    <property type="entry name" value="DNA_S_dndC"/>
    <property type="match status" value="1"/>
</dbReference>
<dbReference type="AlphaFoldDB" id="A0A3Q9HNP0"/>
<dbReference type="KEGG" id="aft:BBF96_01395"/>
<protein>
    <submittedName>
        <fullName evidence="2">Sulfurtransferase DndC</fullName>
    </submittedName>
</protein>
<keyword evidence="2" id="KW-0808">Transferase</keyword>
<dbReference type="GO" id="GO:0016740">
    <property type="term" value="F:transferase activity"/>
    <property type="evidence" value="ECO:0007669"/>
    <property type="project" value="UniProtKB-KW"/>
</dbReference>
<dbReference type="Proteomes" id="UP000267250">
    <property type="component" value="Chromosome"/>
</dbReference>
<dbReference type="Pfam" id="PF01507">
    <property type="entry name" value="PAPS_reduct"/>
    <property type="match status" value="1"/>
</dbReference>
<gene>
    <name evidence="2" type="ORF">BBF96_01395</name>
</gene>
<proteinExistence type="predicted"/>
<accession>A0A3Q9HNP0</accession>
<reference evidence="2 3" key="1">
    <citation type="submission" date="2016-07" db="EMBL/GenBank/DDBJ databases">
        <title>Genome and transcriptome analysis of iron-reducing fermentative bacteria Anoxybacter fermentans.</title>
        <authorList>
            <person name="Zeng X."/>
            <person name="Shao Z."/>
        </authorList>
    </citation>
    <scope>NUCLEOTIDE SEQUENCE [LARGE SCALE GENOMIC DNA]</scope>
    <source>
        <strain evidence="2 3">DY22613</strain>
    </source>
</reference>
<dbReference type="Gene3D" id="3.40.50.620">
    <property type="entry name" value="HUPs"/>
    <property type="match status" value="1"/>
</dbReference>
<evidence type="ECO:0000259" key="1">
    <source>
        <dbReference type="Pfam" id="PF01507"/>
    </source>
</evidence>
<dbReference type="InterPro" id="IPR050128">
    <property type="entry name" value="Sulfate_adenylyltrnsfr_sub2"/>
</dbReference>
<keyword evidence="3" id="KW-1185">Reference proteome</keyword>
<dbReference type="RefSeq" id="WP_127015495.1">
    <property type="nucleotide sequence ID" value="NZ_CP016379.1"/>
</dbReference>
<dbReference type="PANTHER" id="PTHR43196:SF2">
    <property type="entry name" value="PHOSPHOADENOSINE PHOSPHOSULFATE REDUCTASE"/>
    <property type="match status" value="1"/>
</dbReference>
<dbReference type="REBASE" id="292463">
    <property type="entry name" value="M.Afe22613DndCP"/>
</dbReference>
<organism evidence="2 3">
    <name type="scientific">Anoxybacter fermentans</name>
    <dbReference type="NCBI Taxonomy" id="1323375"/>
    <lineage>
        <taxon>Bacteria</taxon>
        <taxon>Bacillati</taxon>
        <taxon>Bacillota</taxon>
        <taxon>Clostridia</taxon>
        <taxon>Halanaerobiales</taxon>
        <taxon>Anoxybacter</taxon>
    </lineage>
</organism>
<evidence type="ECO:0000313" key="2">
    <source>
        <dbReference type="EMBL" id="AZR72165.1"/>
    </source>
</evidence>
<dbReference type="NCBIfam" id="NF005316">
    <property type="entry name" value="PRK06850.1"/>
    <property type="match status" value="1"/>
</dbReference>
<dbReference type="SUPFAM" id="SSF52402">
    <property type="entry name" value="Adenine nucleotide alpha hydrolases-like"/>
    <property type="match status" value="1"/>
</dbReference>
<sequence>MANFQEKIMTTMEEIKKLYKADKRPWVIGYSGGKDSTTVVQLVFNSIKDLPKDERHKHIYVISSDTLIENPLIIKYINTTLKKINEKALELGLPISTHKVKPEINKTFWVTLIGKGYPSPRQKFRWCTDKLKIEPVNKFVLDKVNKYGEVIMVLGVRLNESASRDQVLNSHRVEGKILRTHSSLNKAYVYAPIEQFTTDDVWEYLLKYESPWGNDNNELLALYENSSGECPLVIDRSTPSCGNSRFGCWVCTVVNEDKTLKGFIESGEKWLKPLLRFRNWLLEIRNDSEMREKKRRDGSVYWIQGENEKDKRPGLGPFTLEARKKILRRLLQTQKKIDSLIGKHYPLILKEELLKIRELWIEDGDWKDSVPTIYEEEIGEPIISELTEQPIFTTQEISVLSSLCLEEEIPFELIWKLIILESKFYGFKYRYGILDEIDKILHEEWLHTNIESGVIE</sequence>